<dbReference type="AlphaFoldDB" id="A0A927BWH3"/>
<proteinExistence type="predicted"/>
<reference evidence="1" key="1">
    <citation type="submission" date="2020-09" db="EMBL/GenBank/DDBJ databases">
        <title>A novel bacterium of genus Paenibacillus, isolated from South China Sea.</title>
        <authorList>
            <person name="Huang H."/>
            <person name="Mo K."/>
            <person name="Hu Y."/>
        </authorList>
    </citation>
    <scope>NUCLEOTIDE SEQUENCE</scope>
    <source>
        <strain evidence="1">IB182496</strain>
    </source>
</reference>
<keyword evidence="2" id="KW-1185">Reference proteome</keyword>
<comment type="caution">
    <text evidence="1">The sequence shown here is derived from an EMBL/GenBank/DDBJ whole genome shotgun (WGS) entry which is preliminary data.</text>
</comment>
<sequence length="47" mass="5023">MFIGSVINNLGSGLYSHARYGRQKADNAVLTTLPAFKIQIACGTRPA</sequence>
<accession>A0A927BWH3</accession>
<gene>
    <name evidence="1" type="ORF">IDH44_18405</name>
</gene>
<protein>
    <submittedName>
        <fullName evidence="1">Uncharacterized protein</fullName>
    </submittedName>
</protein>
<dbReference type="Proteomes" id="UP000621560">
    <property type="component" value="Unassembled WGS sequence"/>
</dbReference>
<evidence type="ECO:0000313" key="2">
    <source>
        <dbReference type="Proteomes" id="UP000621560"/>
    </source>
</evidence>
<evidence type="ECO:0000313" key="1">
    <source>
        <dbReference type="EMBL" id="MBD2847176.1"/>
    </source>
</evidence>
<name>A0A927BWH3_9BACL</name>
<dbReference type="EMBL" id="JACXIZ010000033">
    <property type="protein sequence ID" value="MBD2847176.1"/>
    <property type="molecule type" value="Genomic_DNA"/>
</dbReference>
<organism evidence="1 2">
    <name type="scientific">Paenibacillus sabuli</name>
    <dbReference type="NCBI Taxonomy" id="2772509"/>
    <lineage>
        <taxon>Bacteria</taxon>
        <taxon>Bacillati</taxon>
        <taxon>Bacillota</taxon>
        <taxon>Bacilli</taxon>
        <taxon>Bacillales</taxon>
        <taxon>Paenibacillaceae</taxon>
        <taxon>Paenibacillus</taxon>
    </lineage>
</organism>
<dbReference type="RefSeq" id="WP_190920240.1">
    <property type="nucleotide sequence ID" value="NZ_JACXIZ010000033.1"/>
</dbReference>